<dbReference type="InterPro" id="IPR028362">
    <property type="entry name" value="AlgI"/>
</dbReference>
<feature type="transmembrane region" description="Helical" evidence="9">
    <location>
        <begin position="467"/>
        <end position="485"/>
    </location>
</feature>
<feature type="transmembrane region" description="Helical" evidence="9">
    <location>
        <begin position="288"/>
        <end position="307"/>
    </location>
</feature>
<feature type="transmembrane region" description="Helical" evidence="9">
    <location>
        <begin position="544"/>
        <end position="565"/>
    </location>
</feature>
<dbReference type="GO" id="GO:0042121">
    <property type="term" value="P:alginic acid biosynthetic process"/>
    <property type="evidence" value="ECO:0007669"/>
    <property type="project" value="InterPro"/>
</dbReference>
<feature type="transmembrane region" description="Helical" evidence="9">
    <location>
        <begin position="202"/>
        <end position="221"/>
    </location>
</feature>
<feature type="transmembrane region" description="Helical" evidence="9">
    <location>
        <begin position="120"/>
        <end position="142"/>
    </location>
</feature>
<evidence type="ECO:0000313" key="11">
    <source>
        <dbReference type="Proteomes" id="UP000652681"/>
    </source>
</evidence>
<evidence type="ECO:0000256" key="7">
    <source>
        <dbReference type="ARBA" id="ARBA00023136"/>
    </source>
</evidence>
<gene>
    <name evidence="10" type="ORF">H9Y05_02610</name>
</gene>
<protein>
    <submittedName>
        <fullName evidence="10">MBOAT family protein</fullName>
    </submittedName>
</protein>
<feature type="transmembrane region" description="Helical" evidence="9">
    <location>
        <begin position="23"/>
        <end position="42"/>
    </location>
</feature>
<keyword evidence="7 9" id="KW-0472">Membrane</keyword>
<evidence type="ECO:0000256" key="6">
    <source>
        <dbReference type="ARBA" id="ARBA00022989"/>
    </source>
</evidence>
<proteinExistence type="inferred from homology"/>
<dbReference type="PIRSF" id="PIRSF016636">
    <property type="entry name" value="AlgI_DltB"/>
    <property type="match status" value="1"/>
</dbReference>
<evidence type="ECO:0000313" key="10">
    <source>
        <dbReference type="EMBL" id="MBC9811358.1"/>
    </source>
</evidence>
<name>A0A8J6PN74_9FLAO</name>
<reference evidence="10" key="1">
    <citation type="submission" date="2020-09" db="EMBL/GenBank/DDBJ databases">
        <title>Taishania pollutisoli gen. nov., sp. nov., Isolated from Tetrabromobisphenol A-Contaminated Soil.</title>
        <authorList>
            <person name="Chen Q."/>
        </authorList>
    </citation>
    <scope>NUCLEOTIDE SEQUENCE</scope>
    <source>
        <strain evidence="10">CZZ-1</strain>
    </source>
</reference>
<feature type="transmembrane region" description="Helical" evidence="9">
    <location>
        <begin position="515"/>
        <end position="532"/>
    </location>
</feature>
<comment type="similarity">
    <text evidence="2">Belongs to the membrane-bound acyltransferase family.</text>
</comment>
<dbReference type="RefSeq" id="WP_216713414.1">
    <property type="nucleotide sequence ID" value="NZ_JACVEL010000001.1"/>
</dbReference>
<dbReference type="PANTHER" id="PTHR13285">
    <property type="entry name" value="ACYLTRANSFERASE"/>
    <property type="match status" value="1"/>
</dbReference>
<evidence type="ECO:0000256" key="2">
    <source>
        <dbReference type="ARBA" id="ARBA00010323"/>
    </source>
</evidence>
<feature type="transmembrane region" description="Helical" evidence="9">
    <location>
        <begin position="171"/>
        <end position="190"/>
    </location>
</feature>
<dbReference type="InterPro" id="IPR004299">
    <property type="entry name" value="MBOAT_fam"/>
</dbReference>
<keyword evidence="4" id="KW-0808">Transferase</keyword>
<sequence length="661" mass="77093">MINTLDFSRIVEVFSFQFNPETAFLYTGAEFWIFFFAVLLAYVLLESSVFVRTTTLSIVALLTSWFFQNGDLIVFGGLCILNYAFLHALFKAQKKWGWVFSLLVLNTIVIYYFWFKVTYFDIYFTVRPVDIWLLFLAVIFILSYFKQKTLIRAIFLSAVSLYFYYKSSDKFVFLLIVSVFLNYGLGKWVFAAGSQTAKKWIVAFAVTLNVLILGYFKYTYFFTDAFNTMFGTEFVPTNMFAEWANWLLGKPTFVTDIFLPVGVSFFTFKTISYIIDIYRKEIAPLHNIFDYAFFVTFFPALVAGPIIRARDFIPQIHQPFHLTKKEYSIAVIIIVTGLLKKIVLADYIAIHFIDKIADAPETYPGFVSVLAMWGYSLQIYGDFSGYTDIAIGLSLLMGFRLLENFNSPYKAINVADFWRRWHKSLGSWLRDYLYIPLGGNRSGGIGTFIATFLILIFLIFITQWYELLYVYGALMIIYLVVVRFVPSARTNVYRDLNLLITMVVGGLWHGASENFVIWGAMNGVALVIFNYWKKISPYENKTNLLVRFWKIFLTFNFITFTRIWFRLEDDGMPAVMLDQIWNHFGFTWDTFVLVLQTYQSVFWIMLAGFIVHWLPTSWKDAYKNLFIKLPVPLQLIAVTCIIFLMYQAMTGESKTFVYFQF</sequence>
<comment type="subcellular location">
    <subcellularLocation>
        <location evidence="1">Cell membrane</location>
        <topology evidence="1">Multi-pass membrane protein</topology>
    </subcellularLocation>
</comment>
<feature type="transmembrane region" description="Helical" evidence="9">
    <location>
        <begin position="49"/>
        <end position="67"/>
    </location>
</feature>
<feature type="transmembrane region" description="Helical" evidence="9">
    <location>
        <begin position="492"/>
        <end position="509"/>
    </location>
</feature>
<dbReference type="PIRSF" id="PIRSF500217">
    <property type="entry name" value="AlgI"/>
    <property type="match status" value="1"/>
</dbReference>
<evidence type="ECO:0000256" key="3">
    <source>
        <dbReference type="ARBA" id="ARBA00022475"/>
    </source>
</evidence>
<keyword evidence="8" id="KW-0012">Acyltransferase</keyword>
<evidence type="ECO:0000256" key="9">
    <source>
        <dbReference type="SAM" id="Phobius"/>
    </source>
</evidence>
<dbReference type="InterPro" id="IPR051085">
    <property type="entry name" value="MB_O-acyltransferase"/>
</dbReference>
<feature type="transmembrane region" description="Helical" evidence="9">
    <location>
        <begin position="73"/>
        <end position="90"/>
    </location>
</feature>
<feature type="transmembrane region" description="Helical" evidence="9">
    <location>
        <begin position="257"/>
        <end position="276"/>
    </location>
</feature>
<keyword evidence="5 9" id="KW-0812">Transmembrane</keyword>
<keyword evidence="3" id="KW-1003">Cell membrane</keyword>
<dbReference type="GO" id="GO:0016746">
    <property type="term" value="F:acyltransferase activity"/>
    <property type="evidence" value="ECO:0007669"/>
    <property type="project" value="UniProtKB-KW"/>
</dbReference>
<feature type="transmembrane region" description="Helical" evidence="9">
    <location>
        <begin position="443"/>
        <end position="461"/>
    </location>
</feature>
<feature type="transmembrane region" description="Helical" evidence="9">
    <location>
        <begin position="97"/>
        <end position="114"/>
    </location>
</feature>
<evidence type="ECO:0000256" key="8">
    <source>
        <dbReference type="ARBA" id="ARBA00023315"/>
    </source>
</evidence>
<dbReference type="Pfam" id="PF03062">
    <property type="entry name" value="MBOAT"/>
    <property type="match status" value="1"/>
</dbReference>
<comment type="caution">
    <text evidence="10">The sequence shown here is derived from an EMBL/GenBank/DDBJ whole genome shotgun (WGS) entry which is preliminary data.</text>
</comment>
<dbReference type="InterPro" id="IPR024194">
    <property type="entry name" value="Ac/AlaTfrase_AlgI/DltB"/>
</dbReference>
<feature type="transmembrane region" description="Helical" evidence="9">
    <location>
        <begin position="149"/>
        <end position="165"/>
    </location>
</feature>
<accession>A0A8J6PN74</accession>
<keyword evidence="11" id="KW-1185">Reference proteome</keyword>
<keyword evidence="6 9" id="KW-1133">Transmembrane helix</keyword>
<dbReference type="Proteomes" id="UP000652681">
    <property type="component" value="Unassembled WGS sequence"/>
</dbReference>
<evidence type="ECO:0000256" key="4">
    <source>
        <dbReference type="ARBA" id="ARBA00022679"/>
    </source>
</evidence>
<organism evidence="10 11">
    <name type="scientific">Taishania pollutisoli</name>
    <dbReference type="NCBI Taxonomy" id="2766479"/>
    <lineage>
        <taxon>Bacteria</taxon>
        <taxon>Pseudomonadati</taxon>
        <taxon>Bacteroidota</taxon>
        <taxon>Flavobacteriia</taxon>
        <taxon>Flavobacteriales</taxon>
        <taxon>Crocinitomicaceae</taxon>
        <taxon>Taishania</taxon>
    </lineage>
</organism>
<dbReference type="AlphaFoldDB" id="A0A8J6PN74"/>
<evidence type="ECO:0000256" key="5">
    <source>
        <dbReference type="ARBA" id="ARBA00022692"/>
    </source>
</evidence>
<evidence type="ECO:0000256" key="1">
    <source>
        <dbReference type="ARBA" id="ARBA00004651"/>
    </source>
</evidence>
<dbReference type="EMBL" id="JACVEL010000001">
    <property type="protein sequence ID" value="MBC9811358.1"/>
    <property type="molecule type" value="Genomic_DNA"/>
</dbReference>
<feature type="transmembrane region" description="Helical" evidence="9">
    <location>
        <begin position="327"/>
        <end position="350"/>
    </location>
</feature>
<feature type="transmembrane region" description="Helical" evidence="9">
    <location>
        <begin position="585"/>
        <end position="613"/>
    </location>
</feature>
<dbReference type="PANTHER" id="PTHR13285:SF23">
    <property type="entry name" value="TEICHOIC ACID D-ALANYLTRANSFERASE"/>
    <property type="match status" value="1"/>
</dbReference>
<dbReference type="GO" id="GO:0005886">
    <property type="term" value="C:plasma membrane"/>
    <property type="evidence" value="ECO:0007669"/>
    <property type="project" value="UniProtKB-SubCell"/>
</dbReference>
<feature type="transmembrane region" description="Helical" evidence="9">
    <location>
        <begin position="625"/>
        <end position="646"/>
    </location>
</feature>